<feature type="transmembrane region" description="Helical" evidence="4">
    <location>
        <begin position="278"/>
        <end position="298"/>
    </location>
</feature>
<dbReference type="RefSeq" id="WP_103115592.1">
    <property type="nucleotide sequence ID" value="NZ_PPFX01000020.1"/>
</dbReference>
<keyword evidence="3" id="KW-0808">Transferase</keyword>
<feature type="domain" description="Glycosyltransferase 2-like" evidence="5">
    <location>
        <begin position="4"/>
        <end position="155"/>
    </location>
</feature>
<feature type="transmembrane region" description="Helical" evidence="4">
    <location>
        <begin position="250"/>
        <end position="271"/>
    </location>
</feature>
<keyword evidence="2" id="KW-0328">Glycosyltransferase</keyword>
<evidence type="ECO:0000313" key="7">
    <source>
        <dbReference type="Proteomes" id="UP000236340"/>
    </source>
</evidence>
<dbReference type="InterPro" id="IPR001173">
    <property type="entry name" value="Glyco_trans_2-like"/>
</dbReference>
<feature type="transmembrane region" description="Helical" evidence="4">
    <location>
        <begin position="224"/>
        <end position="244"/>
    </location>
</feature>
<dbReference type="PANTHER" id="PTHR43630:SF1">
    <property type="entry name" value="POLY-BETA-1,6-N-ACETYL-D-GLUCOSAMINE SYNTHASE"/>
    <property type="match status" value="1"/>
</dbReference>
<evidence type="ECO:0000313" key="6">
    <source>
        <dbReference type="EMBL" id="PNU19979.1"/>
    </source>
</evidence>
<dbReference type="Gene3D" id="3.90.550.10">
    <property type="entry name" value="Spore Coat Polysaccharide Biosynthesis Protein SpsA, Chain A"/>
    <property type="match status" value="1"/>
</dbReference>
<dbReference type="EMBL" id="PPFX01000020">
    <property type="protein sequence ID" value="PNU19979.1"/>
    <property type="molecule type" value="Genomic_DNA"/>
</dbReference>
<comment type="caution">
    <text evidence="6">The sequence shown here is derived from an EMBL/GenBank/DDBJ whole genome shotgun (WGS) entry which is preliminary data.</text>
</comment>
<dbReference type="SUPFAM" id="SSF53448">
    <property type="entry name" value="Nucleotide-diphospho-sugar transferases"/>
    <property type="match status" value="1"/>
</dbReference>
<keyword evidence="4" id="KW-1133">Transmembrane helix</keyword>
<evidence type="ECO:0000256" key="1">
    <source>
        <dbReference type="ARBA" id="ARBA00006739"/>
    </source>
</evidence>
<dbReference type="InterPro" id="IPR029044">
    <property type="entry name" value="Nucleotide-diphossugar_trans"/>
</dbReference>
<evidence type="ECO:0000256" key="2">
    <source>
        <dbReference type="ARBA" id="ARBA00022676"/>
    </source>
</evidence>
<dbReference type="Proteomes" id="UP000236340">
    <property type="component" value="Unassembled WGS sequence"/>
</dbReference>
<comment type="similarity">
    <text evidence="1">Belongs to the glycosyltransferase 2 family.</text>
</comment>
<dbReference type="AlphaFoldDB" id="A0A2K2H9S8"/>
<dbReference type="GO" id="GO:0016757">
    <property type="term" value="F:glycosyltransferase activity"/>
    <property type="evidence" value="ECO:0007669"/>
    <property type="project" value="UniProtKB-KW"/>
</dbReference>
<proteinExistence type="inferred from homology"/>
<sequence>MNLSIVIPVLNGEKYINECIDCINNLEKNDDIVNVIVVDNGSTDSTIEILVNKNIEQIVRKGVTISALRNIGARMTDNEYIAFVDSDCYVDKMWLKNLKKAFINDDCGVVGRYYCMSSTDSTWVEKLWCLRRSDISGSVKFLPGGNMVFRRSVFDLVGGFDEELITGEDYDICSRVISNGYSIVNYPGVDVVHMGNYKRLKDIIVKERWYGKGMMSSCRRPSKPLIASIAFLLCILMFVFFLLFNYNLLFIPIICLIAVVVLVSVSFSSFIKYNKFVFIVKMMPISLCYLLGRCLSLFDHFYYTVKASCTEGK</sequence>
<gene>
    <name evidence="6" type="ORF">C2E25_09925</name>
</gene>
<dbReference type="OrthoDB" id="9809116at2"/>
<protein>
    <recommendedName>
        <fullName evidence="5">Glycosyltransferase 2-like domain-containing protein</fullName>
    </recommendedName>
</protein>
<organism evidence="6 7">
    <name type="scientific">Geothermobacter hydrogeniphilus</name>
    <dbReference type="NCBI Taxonomy" id="1969733"/>
    <lineage>
        <taxon>Bacteria</taxon>
        <taxon>Pseudomonadati</taxon>
        <taxon>Thermodesulfobacteriota</taxon>
        <taxon>Desulfuromonadia</taxon>
        <taxon>Desulfuromonadales</taxon>
        <taxon>Geothermobacteraceae</taxon>
        <taxon>Geothermobacter</taxon>
    </lineage>
</organism>
<dbReference type="Pfam" id="PF00535">
    <property type="entry name" value="Glycos_transf_2"/>
    <property type="match status" value="1"/>
</dbReference>
<name>A0A2K2H9S8_9BACT</name>
<accession>A0A2K2H9S8</accession>
<reference evidence="6 7" key="1">
    <citation type="journal article" date="2018" name="Genome Announc.">
        <title>Genome Sequence of Geothermobacter sp. HR-1 Iron Reducer from the Loihi Seamount.</title>
        <authorList>
            <person name="Smith H."/>
            <person name="Abuyen K."/>
            <person name="Tremblay J."/>
            <person name="Savalia P."/>
            <person name="Perez-Rodriguez I."/>
            <person name="Emerson D."/>
            <person name="Tully B."/>
            <person name="Amend J."/>
        </authorList>
    </citation>
    <scope>NUCLEOTIDE SEQUENCE [LARGE SCALE GENOMIC DNA]</scope>
    <source>
        <strain evidence="6 7">HR-1</strain>
    </source>
</reference>
<evidence type="ECO:0000256" key="3">
    <source>
        <dbReference type="ARBA" id="ARBA00022679"/>
    </source>
</evidence>
<keyword evidence="4" id="KW-0472">Membrane</keyword>
<evidence type="ECO:0000259" key="5">
    <source>
        <dbReference type="Pfam" id="PF00535"/>
    </source>
</evidence>
<evidence type="ECO:0000256" key="4">
    <source>
        <dbReference type="SAM" id="Phobius"/>
    </source>
</evidence>
<dbReference type="PANTHER" id="PTHR43630">
    <property type="entry name" value="POLY-BETA-1,6-N-ACETYL-D-GLUCOSAMINE SYNTHASE"/>
    <property type="match status" value="1"/>
</dbReference>
<keyword evidence="4" id="KW-0812">Transmembrane</keyword>